<evidence type="ECO:0000313" key="1">
    <source>
        <dbReference type="EMBL" id="NUZ09000.1"/>
    </source>
</evidence>
<comment type="caution">
    <text evidence="1">The sequence shown here is derived from an EMBL/GenBank/DDBJ whole genome shotgun (WGS) entry which is preliminary data.</text>
</comment>
<keyword evidence="2" id="KW-1185">Reference proteome</keyword>
<sequence>MKTIHYMGHRIIVLVDPAHEGYRAAAAVVGAGPGGVRSQTFVDAGVFEASATCAAVDTAKAWLQQEAKLRASS</sequence>
<evidence type="ECO:0000313" key="2">
    <source>
        <dbReference type="Proteomes" id="UP000529637"/>
    </source>
</evidence>
<gene>
    <name evidence="1" type="ORF">HQN59_24980</name>
</gene>
<organism evidence="1 2">
    <name type="scientific">Piscinibacter koreensis</name>
    <dbReference type="NCBI Taxonomy" id="2742824"/>
    <lineage>
        <taxon>Bacteria</taxon>
        <taxon>Pseudomonadati</taxon>
        <taxon>Pseudomonadota</taxon>
        <taxon>Betaproteobacteria</taxon>
        <taxon>Burkholderiales</taxon>
        <taxon>Sphaerotilaceae</taxon>
        <taxon>Piscinibacter</taxon>
    </lineage>
</organism>
<dbReference type="RefSeq" id="WP_176071858.1">
    <property type="nucleotide sequence ID" value="NZ_JABWMJ010000023.1"/>
</dbReference>
<accession>A0A7Y6NTF4</accession>
<dbReference type="AlphaFoldDB" id="A0A7Y6NTF4"/>
<dbReference type="Proteomes" id="UP000529637">
    <property type="component" value="Unassembled WGS sequence"/>
</dbReference>
<name>A0A7Y6NTF4_9BURK</name>
<protein>
    <submittedName>
        <fullName evidence="1">Uncharacterized protein</fullName>
    </submittedName>
</protein>
<reference evidence="1 2" key="1">
    <citation type="submission" date="2020-06" db="EMBL/GenBank/DDBJ databases">
        <title>Schlegella sp. ID0723 isolated from air conditioner.</title>
        <authorList>
            <person name="Kim D.Y."/>
            <person name="Kim D.-U."/>
        </authorList>
    </citation>
    <scope>NUCLEOTIDE SEQUENCE [LARGE SCALE GENOMIC DNA]</scope>
    <source>
        <strain evidence="1 2">ID0723</strain>
    </source>
</reference>
<dbReference type="EMBL" id="JABWMJ010000023">
    <property type="protein sequence ID" value="NUZ09000.1"/>
    <property type="molecule type" value="Genomic_DNA"/>
</dbReference>
<proteinExistence type="predicted"/>